<dbReference type="AlphaFoldDB" id="A0AA86W256"/>
<dbReference type="Gramene" id="rna-AYBTSS11_LOCUS29170">
    <property type="protein sequence ID" value="CAJ1977024.1"/>
    <property type="gene ID" value="gene-AYBTSS11_LOCUS29170"/>
</dbReference>
<evidence type="ECO:0000313" key="2">
    <source>
        <dbReference type="Proteomes" id="UP001189624"/>
    </source>
</evidence>
<name>A0AA86W256_9FABA</name>
<protein>
    <submittedName>
        <fullName evidence="1">Uncharacterized protein</fullName>
    </submittedName>
</protein>
<evidence type="ECO:0000313" key="1">
    <source>
        <dbReference type="EMBL" id="CAJ1977024.1"/>
    </source>
</evidence>
<reference evidence="1" key="1">
    <citation type="submission" date="2023-10" db="EMBL/GenBank/DDBJ databases">
        <authorList>
            <person name="Domelevo Entfellner J.-B."/>
        </authorList>
    </citation>
    <scope>NUCLEOTIDE SEQUENCE</scope>
</reference>
<organism evidence="1 2">
    <name type="scientific">Sphenostylis stenocarpa</name>
    <dbReference type="NCBI Taxonomy" id="92480"/>
    <lineage>
        <taxon>Eukaryota</taxon>
        <taxon>Viridiplantae</taxon>
        <taxon>Streptophyta</taxon>
        <taxon>Embryophyta</taxon>
        <taxon>Tracheophyta</taxon>
        <taxon>Spermatophyta</taxon>
        <taxon>Magnoliopsida</taxon>
        <taxon>eudicotyledons</taxon>
        <taxon>Gunneridae</taxon>
        <taxon>Pentapetalae</taxon>
        <taxon>rosids</taxon>
        <taxon>fabids</taxon>
        <taxon>Fabales</taxon>
        <taxon>Fabaceae</taxon>
        <taxon>Papilionoideae</taxon>
        <taxon>50 kb inversion clade</taxon>
        <taxon>NPAAA clade</taxon>
        <taxon>indigoferoid/millettioid clade</taxon>
        <taxon>Phaseoleae</taxon>
        <taxon>Sphenostylis</taxon>
    </lineage>
</organism>
<dbReference type="InterPro" id="IPR040420">
    <property type="entry name" value="At1g76660-like"/>
</dbReference>
<dbReference type="EMBL" id="OY731407">
    <property type="protein sequence ID" value="CAJ1977024.1"/>
    <property type="molecule type" value="Genomic_DNA"/>
</dbReference>
<keyword evidence="2" id="KW-1185">Reference proteome</keyword>
<accession>A0AA86W256</accession>
<gene>
    <name evidence="1" type="ORF">AYBTSS11_LOCUS29170</name>
</gene>
<dbReference type="PANTHER" id="PTHR31798">
    <property type="entry name" value="HYDROXYPROLINE-RICH GLYCOPROTEIN-LIKE"/>
    <property type="match status" value="1"/>
</dbReference>
<dbReference type="Proteomes" id="UP001189624">
    <property type="component" value="Chromosome 10"/>
</dbReference>
<proteinExistence type="predicted"/>
<dbReference type="PANTHER" id="PTHR31798:SF10">
    <property type="entry name" value="OS02G0822000 PROTEIN"/>
    <property type="match status" value="1"/>
</dbReference>
<sequence>MEFETWNWIFDTREYWARFKTRLRILDAVKLASQLGSGCLTPDGVAPTARNAIYVGKQISEVTSLTNSDDECQPNAALVDHRVSFELPGEDVARCLANKSGSSLIGNISGEKPEHSTGEGEEQCCRHSSNSSKEFNFDCRKGVVSDNSANASEWWTNKKIVGKEDRSSNSSAFFPMTRRVKREGSCRRVKREGSCRRVKREGSCI</sequence>